<accession>A0A517M7Z5</accession>
<dbReference type="Pfam" id="PF00072">
    <property type="entry name" value="Response_reg"/>
    <property type="match status" value="1"/>
</dbReference>
<dbReference type="InterPro" id="IPR001789">
    <property type="entry name" value="Sig_transdc_resp-reg_receiver"/>
</dbReference>
<dbReference type="InterPro" id="IPR003594">
    <property type="entry name" value="HATPase_dom"/>
</dbReference>
<protein>
    <submittedName>
        <fullName evidence="4">Putative transcriptional regulatory protein TcrX</fullName>
    </submittedName>
</protein>
<dbReference type="InterPro" id="IPR036890">
    <property type="entry name" value="HATPase_C_sf"/>
</dbReference>
<dbReference type="AlphaFoldDB" id="A0A517M7Z5"/>
<dbReference type="SMART" id="SM00448">
    <property type="entry name" value="REC"/>
    <property type="match status" value="1"/>
</dbReference>
<feature type="modified residue" description="4-aspartylphosphate" evidence="2">
    <location>
        <position position="56"/>
    </location>
</feature>
<keyword evidence="1 2" id="KW-0597">Phosphoprotein</keyword>
<reference evidence="4 5" key="1">
    <citation type="submission" date="2019-02" db="EMBL/GenBank/DDBJ databases">
        <title>Deep-cultivation of Planctomycetes and their phenomic and genomic characterization uncovers novel biology.</title>
        <authorList>
            <person name="Wiegand S."/>
            <person name="Jogler M."/>
            <person name="Boedeker C."/>
            <person name="Pinto D."/>
            <person name="Vollmers J."/>
            <person name="Rivas-Marin E."/>
            <person name="Kohn T."/>
            <person name="Peeters S.H."/>
            <person name="Heuer A."/>
            <person name="Rast P."/>
            <person name="Oberbeckmann S."/>
            <person name="Bunk B."/>
            <person name="Jeske O."/>
            <person name="Meyerdierks A."/>
            <person name="Storesund J.E."/>
            <person name="Kallscheuer N."/>
            <person name="Luecker S."/>
            <person name="Lage O.M."/>
            <person name="Pohl T."/>
            <person name="Merkel B.J."/>
            <person name="Hornburger P."/>
            <person name="Mueller R.-W."/>
            <person name="Bruemmer F."/>
            <person name="Labrenz M."/>
            <person name="Spormann A.M."/>
            <person name="Op den Camp H."/>
            <person name="Overmann J."/>
            <person name="Amann R."/>
            <person name="Jetten M.S.M."/>
            <person name="Mascher T."/>
            <person name="Medema M.H."/>
            <person name="Devos D.P."/>
            <person name="Kaster A.-K."/>
            <person name="Ovreas L."/>
            <person name="Rohde M."/>
            <person name="Galperin M.Y."/>
            <person name="Jogler C."/>
        </authorList>
    </citation>
    <scope>NUCLEOTIDE SEQUENCE [LARGE SCALE GENOMIC DNA]</scope>
    <source>
        <strain evidence="4 5">EC9</strain>
    </source>
</reference>
<dbReference type="Proteomes" id="UP000319557">
    <property type="component" value="Chromosome"/>
</dbReference>
<evidence type="ECO:0000313" key="4">
    <source>
        <dbReference type="EMBL" id="QDS90897.1"/>
    </source>
</evidence>
<dbReference type="RefSeq" id="WP_145348630.1">
    <property type="nucleotide sequence ID" value="NZ_CP036261.1"/>
</dbReference>
<dbReference type="Gene3D" id="3.40.50.2300">
    <property type="match status" value="1"/>
</dbReference>
<dbReference type="OrthoDB" id="9770645at2"/>
<dbReference type="EMBL" id="CP036261">
    <property type="protein sequence ID" value="QDS90897.1"/>
    <property type="molecule type" value="Genomic_DNA"/>
</dbReference>
<proteinExistence type="predicted"/>
<dbReference type="InterPro" id="IPR011006">
    <property type="entry name" value="CheY-like_superfamily"/>
</dbReference>
<dbReference type="KEGG" id="ruv:EC9_51150"/>
<dbReference type="PANTHER" id="PTHR44591:SF3">
    <property type="entry name" value="RESPONSE REGULATORY DOMAIN-CONTAINING PROTEIN"/>
    <property type="match status" value="1"/>
</dbReference>
<evidence type="ECO:0000256" key="1">
    <source>
        <dbReference type="ARBA" id="ARBA00022553"/>
    </source>
</evidence>
<dbReference type="PROSITE" id="PS50110">
    <property type="entry name" value="RESPONSE_REGULATORY"/>
    <property type="match status" value="1"/>
</dbReference>
<dbReference type="Gene3D" id="3.30.565.10">
    <property type="entry name" value="Histidine kinase-like ATPase, C-terminal domain"/>
    <property type="match status" value="1"/>
</dbReference>
<dbReference type="CDD" id="cd16936">
    <property type="entry name" value="HATPase_RsbW-like"/>
    <property type="match status" value="1"/>
</dbReference>
<organism evidence="4 5">
    <name type="scientific">Rosistilla ulvae</name>
    <dbReference type="NCBI Taxonomy" id="1930277"/>
    <lineage>
        <taxon>Bacteria</taxon>
        <taxon>Pseudomonadati</taxon>
        <taxon>Planctomycetota</taxon>
        <taxon>Planctomycetia</taxon>
        <taxon>Pirellulales</taxon>
        <taxon>Pirellulaceae</taxon>
        <taxon>Rosistilla</taxon>
    </lineage>
</organism>
<dbReference type="CDD" id="cd00156">
    <property type="entry name" value="REC"/>
    <property type="match status" value="1"/>
</dbReference>
<keyword evidence="5" id="KW-1185">Reference proteome</keyword>
<evidence type="ECO:0000259" key="3">
    <source>
        <dbReference type="PROSITE" id="PS50110"/>
    </source>
</evidence>
<dbReference type="GO" id="GO:0000160">
    <property type="term" value="P:phosphorelay signal transduction system"/>
    <property type="evidence" value="ECO:0007669"/>
    <property type="project" value="InterPro"/>
</dbReference>
<dbReference type="Pfam" id="PF13581">
    <property type="entry name" value="HATPase_c_2"/>
    <property type="match status" value="1"/>
</dbReference>
<dbReference type="InterPro" id="IPR050595">
    <property type="entry name" value="Bact_response_regulator"/>
</dbReference>
<feature type="domain" description="Response regulatory" evidence="3">
    <location>
        <begin position="7"/>
        <end position="121"/>
    </location>
</feature>
<dbReference type="PANTHER" id="PTHR44591">
    <property type="entry name" value="STRESS RESPONSE REGULATOR PROTEIN 1"/>
    <property type="match status" value="1"/>
</dbReference>
<gene>
    <name evidence="4" type="primary">tcrX</name>
    <name evidence="4" type="ORF">EC9_51150</name>
</gene>
<evidence type="ECO:0000313" key="5">
    <source>
        <dbReference type="Proteomes" id="UP000319557"/>
    </source>
</evidence>
<dbReference type="SUPFAM" id="SSF52172">
    <property type="entry name" value="CheY-like"/>
    <property type="match status" value="1"/>
</dbReference>
<evidence type="ECO:0000256" key="2">
    <source>
        <dbReference type="PROSITE-ProRule" id="PRU00169"/>
    </source>
</evidence>
<name>A0A517M7Z5_9BACT</name>
<dbReference type="SUPFAM" id="SSF55874">
    <property type="entry name" value="ATPase domain of HSP90 chaperone/DNA topoisomerase II/histidine kinase"/>
    <property type="match status" value="1"/>
</dbReference>
<sequence length="319" mass="35038">MSDEPRLILVVDDSATQLAQMRMLLEKAGYRTLTADDGEQALSVAREHNPDLVVTDLEMPGMSGLDLVMMLNMESPQLPVVLTTSRGSEELAVEALQAGAASYVPKRNLAKDLADTIERTISVADSERQRLSFAKYIRTVAIELELNNDDTLLSQILARLEAPLVELGIVTEATRMHIGIALDEALRNAMIHGNLEVPSSLRDESCGQAYIDLIQARLKDEQYASRRVNVSLTANPEQAVFVITDQGPGFDVNSLPDPTDPENWEAVSGRGLLLIRSFMDEVQHNDAGNQITMVKLRVDPDAVDDDDDDDDCCDSSDDD</sequence>